<dbReference type="PANTHER" id="PTHR12526">
    <property type="entry name" value="GLYCOSYLTRANSFERASE"/>
    <property type="match status" value="1"/>
</dbReference>
<keyword evidence="2 5" id="KW-0808">Transferase</keyword>
<dbReference type="Pfam" id="PF13439">
    <property type="entry name" value="Glyco_transf_4"/>
    <property type="match status" value="1"/>
</dbReference>
<dbReference type="SUPFAM" id="SSF53756">
    <property type="entry name" value="UDP-Glycosyltransferase/glycogen phosphorylase"/>
    <property type="match status" value="1"/>
</dbReference>
<accession>C6X710</accession>
<feature type="domain" description="Glycosyl transferase family 1" evidence="3">
    <location>
        <begin position="156"/>
        <end position="296"/>
    </location>
</feature>
<dbReference type="CDD" id="cd03811">
    <property type="entry name" value="GT4_GT28_WabH-like"/>
    <property type="match status" value="1"/>
</dbReference>
<organism evidence="5 6">
    <name type="scientific">Methylovorus glucosotrophus (strain SIP3-4)</name>
    <dbReference type="NCBI Taxonomy" id="582744"/>
    <lineage>
        <taxon>Bacteria</taxon>
        <taxon>Pseudomonadati</taxon>
        <taxon>Pseudomonadota</taxon>
        <taxon>Betaproteobacteria</taxon>
        <taxon>Nitrosomonadales</taxon>
        <taxon>Methylophilaceae</taxon>
        <taxon>Methylovorus</taxon>
    </lineage>
</organism>
<dbReference type="STRING" id="582744.Msip34_1911"/>
<dbReference type="RefSeq" id="WP_015830516.1">
    <property type="nucleotide sequence ID" value="NC_012969.1"/>
</dbReference>
<protein>
    <submittedName>
        <fullName evidence="5">Glycosyl transferase group 1</fullName>
    </submittedName>
</protein>
<dbReference type="CAZy" id="GT4">
    <property type="family name" value="Glycosyltransferase Family 4"/>
</dbReference>
<reference evidence="6" key="1">
    <citation type="submission" date="2009-07" db="EMBL/GenBank/DDBJ databases">
        <title>Complete sequence of chromosome of Methylovorus sp. SIP3-4.</title>
        <authorList>
            <person name="Lucas S."/>
            <person name="Copeland A."/>
            <person name="Lapidus A."/>
            <person name="Glavina del Rio T."/>
            <person name="Tice H."/>
            <person name="Bruce D."/>
            <person name="Goodwin L."/>
            <person name="Pitluck S."/>
            <person name="Clum A."/>
            <person name="Larimer F."/>
            <person name="Land M."/>
            <person name="Hauser L."/>
            <person name="Kyrpides N."/>
            <person name="Mikhailova N."/>
            <person name="Kayluzhnaya M."/>
            <person name="Chistoserdova L."/>
        </authorList>
    </citation>
    <scope>NUCLEOTIDE SEQUENCE [LARGE SCALE GENOMIC DNA]</scope>
    <source>
        <strain evidence="6">SIP3-4</strain>
    </source>
</reference>
<sequence>MNICMVMASRGNGGLEKHVRELASELVRQGHDITVAAPAAFLASLPANIGRMPIPAHLGRYHPWLLLKLLLALRRGGFDLVHAQASKAASLVNQLRPWLALPVLATLHNIKRDVRLYARFDHVIAVSRQLAASLPPEKTSVVYNGIVAPEAAALDIRQHFALPADYPVLVAVGRLVHAKGFDLLLEAVDGLPLAVLIVGDGPEHARLTKRAQSLNTITRCILTGHRDDAPSLMRSADAVLISSRREGFSYVCNEALLLGTCVLATDVPVANEVLAPDFIVPTGDVASLRSRLCHWLGRRTEWAALQQPAREFAARQLTLPVMAANTLAVYRRLVHHA</sequence>
<dbReference type="HOGENOM" id="CLU_009583_0_0_4"/>
<gene>
    <name evidence="5" type="ordered locus">Msip34_1911</name>
</gene>
<dbReference type="Pfam" id="PF00534">
    <property type="entry name" value="Glycos_transf_1"/>
    <property type="match status" value="1"/>
</dbReference>
<dbReference type="EMBL" id="CP001674">
    <property type="protein sequence ID" value="ACT51153.1"/>
    <property type="molecule type" value="Genomic_DNA"/>
</dbReference>
<evidence type="ECO:0000313" key="5">
    <source>
        <dbReference type="EMBL" id="ACT51153.1"/>
    </source>
</evidence>
<evidence type="ECO:0000259" key="4">
    <source>
        <dbReference type="Pfam" id="PF13439"/>
    </source>
</evidence>
<dbReference type="InterPro" id="IPR028098">
    <property type="entry name" value="Glyco_trans_4-like_N"/>
</dbReference>
<dbReference type="eggNOG" id="COG0438">
    <property type="taxonomic scope" value="Bacteria"/>
</dbReference>
<evidence type="ECO:0000256" key="1">
    <source>
        <dbReference type="ARBA" id="ARBA00022676"/>
    </source>
</evidence>
<dbReference type="Gene3D" id="3.40.50.2000">
    <property type="entry name" value="Glycogen Phosphorylase B"/>
    <property type="match status" value="2"/>
</dbReference>
<keyword evidence="1" id="KW-0328">Glycosyltransferase</keyword>
<proteinExistence type="predicted"/>
<dbReference type="KEGG" id="mei:Msip34_1911"/>
<dbReference type="OrthoDB" id="509705at2"/>
<name>C6X710_METGS</name>
<feature type="domain" description="Glycosyltransferase subfamily 4-like N-terminal" evidence="4">
    <location>
        <begin position="13"/>
        <end position="146"/>
    </location>
</feature>
<dbReference type="AlphaFoldDB" id="C6X710"/>
<evidence type="ECO:0000313" key="6">
    <source>
        <dbReference type="Proteomes" id="UP000002743"/>
    </source>
</evidence>
<evidence type="ECO:0000259" key="3">
    <source>
        <dbReference type="Pfam" id="PF00534"/>
    </source>
</evidence>
<evidence type="ECO:0000256" key="2">
    <source>
        <dbReference type="ARBA" id="ARBA00022679"/>
    </source>
</evidence>
<dbReference type="Proteomes" id="UP000002743">
    <property type="component" value="Chromosome"/>
</dbReference>
<dbReference type="GO" id="GO:0016757">
    <property type="term" value="F:glycosyltransferase activity"/>
    <property type="evidence" value="ECO:0007669"/>
    <property type="project" value="UniProtKB-KW"/>
</dbReference>
<dbReference type="PANTHER" id="PTHR12526:SF510">
    <property type="entry name" value="D-INOSITOL 3-PHOSPHATE GLYCOSYLTRANSFERASE"/>
    <property type="match status" value="1"/>
</dbReference>
<dbReference type="InterPro" id="IPR001296">
    <property type="entry name" value="Glyco_trans_1"/>
</dbReference>
<keyword evidence="6" id="KW-1185">Reference proteome</keyword>
<reference evidence="5 6" key="2">
    <citation type="journal article" date="2011" name="J. Bacteriol.">
        <title>Genomes of three methylotrophs from a single niche uncover genetic and metabolic divergence of Methylophilaceae.</title>
        <authorList>
            <person name="Lapidus A."/>
            <person name="Clum A."/>
            <person name="Labutti K."/>
            <person name="Kaluzhnaya M.G."/>
            <person name="Lim S."/>
            <person name="Beck D.A."/>
            <person name="Glavina Del Rio T."/>
            <person name="Nolan M."/>
            <person name="Mavromatis K."/>
            <person name="Huntemann M."/>
            <person name="Lucas S."/>
            <person name="Lidstrom M.E."/>
            <person name="Ivanova N."/>
            <person name="Chistoserdova L."/>
        </authorList>
    </citation>
    <scope>NUCLEOTIDE SEQUENCE [LARGE SCALE GENOMIC DNA]</scope>
    <source>
        <strain evidence="5 6">SIP3-4</strain>
    </source>
</reference>